<evidence type="ECO:0000313" key="5">
    <source>
        <dbReference type="Proteomes" id="UP000002754"/>
    </source>
</evidence>
<protein>
    <recommendedName>
        <fullName evidence="2">UPF0298 protein AJ85_20710</fullName>
    </recommendedName>
</protein>
<dbReference type="OrthoDB" id="2990788at2"/>
<dbReference type="eggNOG" id="COG4471">
    <property type="taxonomic scope" value="Bacteria"/>
</dbReference>
<comment type="subcellular location">
    <subcellularLocation>
        <location evidence="2">Cytoplasm</location>
    </subcellularLocation>
</comment>
<evidence type="ECO:0000313" key="4">
    <source>
        <dbReference type="EMBL" id="THG88893.1"/>
    </source>
</evidence>
<dbReference type="InterPro" id="IPR016979">
    <property type="entry name" value="DUF2129"/>
</dbReference>
<dbReference type="AlphaFoldDB" id="A0A094XJA2"/>
<evidence type="ECO:0000256" key="2">
    <source>
        <dbReference type="HAMAP-Rule" id="MF_01126"/>
    </source>
</evidence>
<keyword evidence="5" id="KW-1185">Reference proteome</keyword>
<dbReference type="Proteomes" id="UP000297014">
    <property type="component" value="Unassembled WGS sequence"/>
</dbReference>
<proteinExistence type="inferred from homology"/>
<dbReference type="NCBIfam" id="NF002777">
    <property type="entry name" value="PRK02886.1"/>
    <property type="match status" value="1"/>
</dbReference>
<name>A0A094XJA2_ALKAL</name>
<comment type="similarity">
    <text evidence="2">Belongs to the UPF0298 family.</text>
</comment>
<dbReference type="RefSeq" id="WP_003321069.1">
    <property type="nucleotide sequence ID" value="NZ_ALPT02000004.1"/>
</dbReference>
<gene>
    <name evidence="4" type="ORF">AJ85_20710</name>
    <name evidence="3" type="ORF">BALCAV_0201750</name>
</gene>
<reference evidence="4 6" key="2">
    <citation type="submission" date="2014-01" db="EMBL/GenBank/DDBJ databases">
        <title>Draft genome sequencing of Bacillus alcalophilus CGMCC 1.3604.</title>
        <authorList>
            <person name="Yang J."/>
            <person name="Diao L."/>
            <person name="Yang S."/>
        </authorList>
    </citation>
    <scope>NUCLEOTIDE SEQUENCE [LARGE SCALE GENOMIC DNA]</scope>
    <source>
        <strain evidence="4 6">CGMCC 1.3604</strain>
    </source>
</reference>
<dbReference type="EMBL" id="JALP01000297">
    <property type="protein sequence ID" value="THG88893.1"/>
    <property type="molecule type" value="Genomic_DNA"/>
</dbReference>
<comment type="caution">
    <text evidence="3">The sequence shown here is derived from an EMBL/GenBank/DDBJ whole genome shotgun (WGS) entry which is preliminary data.</text>
</comment>
<dbReference type="STRING" id="1218173.BALCAV_0201750"/>
<dbReference type="PIRSF" id="PIRSF031653">
    <property type="entry name" value="UCP031653"/>
    <property type="match status" value="1"/>
</dbReference>
<dbReference type="HAMAP" id="MF_01126">
    <property type="entry name" value="UPF0298"/>
    <property type="match status" value="1"/>
</dbReference>
<organism evidence="3 5">
    <name type="scientific">Alkalihalobacillus alcalophilus ATCC 27647 = CGMCC 1.3604</name>
    <dbReference type="NCBI Taxonomy" id="1218173"/>
    <lineage>
        <taxon>Bacteria</taxon>
        <taxon>Bacillati</taxon>
        <taxon>Bacillota</taxon>
        <taxon>Bacilli</taxon>
        <taxon>Bacillales</taxon>
        <taxon>Bacillaceae</taxon>
        <taxon>Alkalihalobacillus</taxon>
    </lineage>
</organism>
<reference evidence="3 5" key="1">
    <citation type="journal article" date="2014" name="Genome Announc.">
        <title>Draft Genome Sequence of Bacillus alcalophilus AV1934, a Classic Alkaliphile Isolated from Human Feces in 1934.</title>
        <authorList>
            <person name="Attie O."/>
            <person name="Jayaprakash A."/>
            <person name="Shah H."/>
            <person name="Paulsen I.T."/>
            <person name="Morino M."/>
            <person name="Takahashi Y."/>
            <person name="Narumi I."/>
            <person name="Sachidanandam R."/>
            <person name="Satoh K."/>
            <person name="Ito M."/>
            <person name="Krulwich T.A."/>
        </authorList>
    </citation>
    <scope>NUCLEOTIDE SEQUENCE [LARGE SCALE GENOMIC DNA]</scope>
    <source>
        <strain evidence="3 5">AV1934</strain>
    </source>
</reference>
<dbReference type="GO" id="GO:0005737">
    <property type="term" value="C:cytoplasm"/>
    <property type="evidence" value="ECO:0007669"/>
    <property type="project" value="UniProtKB-SubCell"/>
</dbReference>
<dbReference type="Pfam" id="PF09902">
    <property type="entry name" value="DUF2129"/>
    <property type="match status" value="1"/>
</dbReference>
<keyword evidence="1 2" id="KW-0963">Cytoplasm</keyword>
<evidence type="ECO:0000313" key="3">
    <source>
        <dbReference type="EMBL" id="KGA98825.1"/>
    </source>
</evidence>
<evidence type="ECO:0000256" key="1">
    <source>
        <dbReference type="ARBA" id="ARBA00022490"/>
    </source>
</evidence>
<sequence>MLVGNRQGIAVWLSSLKFARQLRRFGNVQYVSKKMKYVIFYCDQDKTDEVIEKLQSLHFVRDVKPSMRPFVKTEYQNSKPDKAKEYDYKMGI</sequence>
<dbReference type="Proteomes" id="UP000002754">
    <property type="component" value="Unassembled WGS sequence"/>
</dbReference>
<evidence type="ECO:0000313" key="6">
    <source>
        <dbReference type="Proteomes" id="UP000297014"/>
    </source>
</evidence>
<dbReference type="EMBL" id="ALPT02000004">
    <property type="protein sequence ID" value="KGA98825.1"/>
    <property type="molecule type" value="Genomic_DNA"/>
</dbReference>
<accession>A0A094XJA2</accession>